<feature type="signal peptide" evidence="1">
    <location>
        <begin position="1"/>
        <end position="26"/>
    </location>
</feature>
<name>A0AA49GUV2_9BACT</name>
<dbReference type="EMBL" id="CP120682">
    <property type="protein sequence ID" value="WKN39464.1"/>
    <property type="molecule type" value="Genomic_DNA"/>
</dbReference>
<sequence length="169" mass="18207">MFSRIFQNRYFSVCVLAALVFLASCKGDDNGGGNEPELTAQQERTRDMAGTWMSSEVLETPDDTEDAAMQELEALQMTFGVNQDELTPTTFGSEGAPTYFTVASGASATWSWANTSTLAEVNLTGVSPVSSFSITAFDGTTMTISFTFNGPSTSRVEGIGTYRVQLTKQ</sequence>
<accession>A0AA49GUV2</accession>
<reference evidence="2" key="1">
    <citation type="journal article" date="2023" name="Comput. Struct. Biotechnol. J.">
        <title>Discovery of a novel marine Bacteroidetes with a rich repertoire of carbohydrate-active enzymes.</title>
        <authorList>
            <person name="Chen B."/>
            <person name="Liu G."/>
            <person name="Chen Q."/>
            <person name="Wang H."/>
            <person name="Liu L."/>
            <person name="Tang K."/>
        </authorList>
    </citation>
    <scope>NUCLEOTIDE SEQUENCE</scope>
    <source>
        <strain evidence="2">TK19036</strain>
    </source>
</reference>
<organism evidence="2">
    <name type="scientific">Roseihalotalea indica</name>
    <dbReference type="NCBI Taxonomy" id="2867963"/>
    <lineage>
        <taxon>Bacteria</taxon>
        <taxon>Pseudomonadati</taxon>
        <taxon>Bacteroidota</taxon>
        <taxon>Cytophagia</taxon>
        <taxon>Cytophagales</taxon>
        <taxon>Catalimonadaceae</taxon>
        <taxon>Roseihalotalea</taxon>
    </lineage>
</organism>
<dbReference type="AlphaFoldDB" id="A0AA49GUV2"/>
<protein>
    <recommendedName>
        <fullName evidence="3">Lipocalin-like domain-containing protein</fullName>
    </recommendedName>
</protein>
<evidence type="ECO:0008006" key="3">
    <source>
        <dbReference type="Google" id="ProtNLM"/>
    </source>
</evidence>
<evidence type="ECO:0000256" key="1">
    <source>
        <dbReference type="SAM" id="SignalP"/>
    </source>
</evidence>
<gene>
    <name evidence="2" type="ORF">K4G66_12255</name>
</gene>
<evidence type="ECO:0000313" key="2">
    <source>
        <dbReference type="EMBL" id="WKN39464.1"/>
    </source>
</evidence>
<keyword evidence="1" id="KW-0732">Signal</keyword>
<proteinExistence type="predicted"/>
<reference evidence="2" key="2">
    <citation type="journal article" date="2024" name="Antonie Van Leeuwenhoek">
        <title>Roseihalotalea indica gen. nov., sp. nov., a halophilic Bacteroidetes from mesopelagic Southwest Indian Ocean with higher carbohydrate metabolic potential.</title>
        <authorList>
            <person name="Chen B."/>
            <person name="Zhang M."/>
            <person name="Lin D."/>
            <person name="Ye J."/>
            <person name="Tang K."/>
        </authorList>
    </citation>
    <scope>NUCLEOTIDE SEQUENCE</scope>
    <source>
        <strain evidence="2">TK19036</strain>
    </source>
</reference>
<feature type="chain" id="PRO_5041246942" description="Lipocalin-like domain-containing protein" evidence="1">
    <location>
        <begin position="27"/>
        <end position="169"/>
    </location>
</feature>
<dbReference type="PROSITE" id="PS51257">
    <property type="entry name" value="PROKAR_LIPOPROTEIN"/>
    <property type="match status" value="1"/>
</dbReference>